<dbReference type="InterPro" id="IPR029151">
    <property type="entry name" value="Sensor-like_sf"/>
</dbReference>
<evidence type="ECO:0000313" key="9">
    <source>
        <dbReference type="Proteomes" id="UP000199287"/>
    </source>
</evidence>
<reference evidence="9" key="1">
    <citation type="submission" date="2016-10" db="EMBL/GenBank/DDBJ databases">
        <authorList>
            <person name="Varghese N."/>
            <person name="Submissions S."/>
        </authorList>
    </citation>
    <scope>NUCLEOTIDE SEQUENCE [LARGE SCALE GENOMIC DNA]</scope>
    <source>
        <strain evidence="9">Z-7934</strain>
    </source>
</reference>
<dbReference type="GO" id="GO:0043709">
    <property type="term" value="P:cell adhesion involved in single-species biofilm formation"/>
    <property type="evidence" value="ECO:0007669"/>
    <property type="project" value="TreeGrafter"/>
</dbReference>
<sequence length="482" mass="56106">MQKKFYLMMALLISTILMLIVYNVTLVRNEIIENRYNTLVNDLRGDATAFGLWIHQKKNMINTAKDIYQNFSYEELMDQKTENPYFNINKEDPSISQIYIGLEDGNFLTGGRWVPPEDYDPRSRTWYQEAYKADKTIVSNIYTDRETGEMLVTVSSPFYLEDQLVGVLSADVFLESIRNFLVAEIEQRNSYSYLIDEDGTIVIHTRQPELEGQNIHMIQNAPALTEYFEKAKKTGSLVRMSYEYEAEQIIGIVQKAEGRNWYLVVARVDETALMDAHLTHQWMFLINGIMLLSILMLIYMISKTRAELHNMNELLTKENEKDFLTGIYNRRYLNLYLESLWKREDINQVSILILDVDFFKKYNDFYGHIMGDDVLKKITQCIDDTVREKDVFARFGGEEFALVLENVHESKVKKIAQKIIDTVYRLNIEHETSPFERITISIGAVTVQPSHTLSVREAIDYADEALYDAKEAGRNRVAVYAE</sequence>
<dbReference type="Pfam" id="PF02743">
    <property type="entry name" value="dCache_1"/>
    <property type="match status" value="1"/>
</dbReference>
<keyword evidence="9" id="KW-1185">Reference proteome</keyword>
<dbReference type="NCBIfam" id="TIGR00254">
    <property type="entry name" value="GGDEF"/>
    <property type="match status" value="1"/>
</dbReference>
<dbReference type="FunFam" id="3.30.70.270:FF:000001">
    <property type="entry name" value="Diguanylate cyclase domain protein"/>
    <property type="match status" value="1"/>
</dbReference>
<evidence type="ECO:0000256" key="2">
    <source>
        <dbReference type="ARBA" id="ARBA00022475"/>
    </source>
</evidence>
<dbReference type="Proteomes" id="UP000199287">
    <property type="component" value="Unassembled WGS sequence"/>
</dbReference>
<dbReference type="PANTHER" id="PTHR45138">
    <property type="entry name" value="REGULATORY COMPONENTS OF SENSORY TRANSDUCTION SYSTEM"/>
    <property type="match status" value="1"/>
</dbReference>
<dbReference type="SUPFAM" id="SSF103190">
    <property type="entry name" value="Sensory domain-like"/>
    <property type="match status" value="1"/>
</dbReference>
<evidence type="ECO:0000256" key="4">
    <source>
        <dbReference type="ARBA" id="ARBA00022989"/>
    </source>
</evidence>
<dbReference type="SMART" id="SM00267">
    <property type="entry name" value="GGDEF"/>
    <property type="match status" value="1"/>
</dbReference>
<dbReference type="Pfam" id="PF00990">
    <property type="entry name" value="GGDEF"/>
    <property type="match status" value="1"/>
</dbReference>
<dbReference type="InterPro" id="IPR043128">
    <property type="entry name" value="Rev_trsase/Diguanyl_cyclase"/>
</dbReference>
<dbReference type="InterPro" id="IPR000160">
    <property type="entry name" value="GGDEF_dom"/>
</dbReference>
<evidence type="ECO:0000256" key="3">
    <source>
        <dbReference type="ARBA" id="ARBA00022692"/>
    </source>
</evidence>
<keyword evidence="2" id="KW-1003">Cell membrane</keyword>
<gene>
    <name evidence="8" type="ORF">SAMN05192551_1096</name>
</gene>
<evidence type="ECO:0000313" key="8">
    <source>
        <dbReference type="EMBL" id="SFI21669.1"/>
    </source>
</evidence>
<dbReference type="Gene3D" id="3.30.450.20">
    <property type="entry name" value="PAS domain"/>
    <property type="match status" value="2"/>
</dbReference>
<dbReference type="GO" id="GO:0005886">
    <property type="term" value="C:plasma membrane"/>
    <property type="evidence" value="ECO:0007669"/>
    <property type="project" value="UniProtKB-SubCell"/>
</dbReference>
<accession>A0A1I3GDX6</accession>
<keyword evidence="5 6" id="KW-0472">Membrane</keyword>
<evidence type="ECO:0000256" key="1">
    <source>
        <dbReference type="ARBA" id="ARBA00004651"/>
    </source>
</evidence>
<dbReference type="AlphaFoldDB" id="A0A1I3GDX6"/>
<dbReference type="CDD" id="cd01949">
    <property type="entry name" value="GGDEF"/>
    <property type="match status" value="1"/>
</dbReference>
<evidence type="ECO:0000256" key="6">
    <source>
        <dbReference type="SAM" id="Phobius"/>
    </source>
</evidence>
<feature type="domain" description="GGDEF" evidence="7">
    <location>
        <begin position="347"/>
        <end position="482"/>
    </location>
</feature>
<dbReference type="STRING" id="69895.SAMN05192551_1096"/>
<dbReference type="SUPFAM" id="SSF55073">
    <property type="entry name" value="Nucleotide cyclase"/>
    <property type="match status" value="1"/>
</dbReference>
<dbReference type="InterPro" id="IPR029787">
    <property type="entry name" value="Nucleotide_cyclase"/>
</dbReference>
<evidence type="ECO:0000256" key="5">
    <source>
        <dbReference type="ARBA" id="ARBA00023136"/>
    </source>
</evidence>
<dbReference type="InterPro" id="IPR033479">
    <property type="entry name" value="dCache_1"/>
</dbReference>
<dbReference type="PROSITE" id="PS50887">
    <property type="entry name" value="GGDEF"/>
    <property type="match status" value="1"/>
</dbReference>
<dbReference type="GO" id="GO:1902201">
    <property type="term" value="P:negative regulation of bacterial-type flagellum-dependent cell motility"/>
    <property type="evidence" value="ECO:0007669"/>
    <property type="project" value="TreeGrafter"/>
</dbReference>
<name>A0A1I3GDX6_9FIRM</name>
<feature type="transmembrane region" description="Helical" evidence="6">
    <location>
        <begin position="282"/>
        <end position="301"/>
    </location>
</feature>
<evidence type="ECO:0000259" key="7">
    <source>
        <dbReference type="PROSITE" id="PS50887"/>
    </source>
</evidence>
<protein>
    <submittedName>
        <fullName evidence="8">Diguanylate cyclase (GGDEF) domain-containing protein</fullName>
    </submittedName>
</protein>
<dbReference type="OrthoDB" id="9804955at2"/>
<dbReference type="GO" id="GO:0052621">
    <property type="term" value="F:diguanylate cyclase activity"/>
    <property type="evidence" value="ECO:0007669"/>
    <property type="project" value="TreeGrafter"/>
</dbReference>
<dbReference type="EMBL" id="FOQA01000009">
    <property type="protein sequence ID" value="SFI21669.1"/>
    <property type="molecule type" value="Genomic_DNA"/>
</dbReference>
<dbReference type="CDD" id="cd12913">
    <property type="entry name" value="PDC1_MCP_like"/>
    <property type="match status" value="1"/>
</dbReference>
<comment type="subcellular location">
    <subcellularLocation>
        <location evidence="1">Cell membrane</location>
        <topology evidence="1">Multi-pass membrane protein</topology>
    </subcellularLocation>
</comment>
<dbReference type="PANTHER" id="PTHR45138:SF9">
    <property type="entry name" value="DIGUANYLATE CYCLASE DGCM-RELATED"/>
    <property type="match status" value="1"/>
</dbReference>
<organism evidence="8 9">
    <name type="scientific">Tindallia magadiensis</name>
    <dbReference type="NCBI Taxonomy" id="69895"/>
    <lineage>
        <taxon>Bacteria</taxon>
        <taxon>Bacillati</taxon>
        <taxon>Bacillota</taxon>
        <taxon>Clostridia</taxon>
        <taxon>Peptostreptococcales</taxon>
        <taxon>Tindalliaceae</taxon>
        <taxon>Tindallia</taxon>
    </lineage>
</organism>
<dbReference type="Gene3D" id="3.30.70.270">
    <property type="match status" value="1"/>
</dbReference>
<proteinExistence type="predicted"/>
<keyword evidence="3 6" id="KW-0812">Transmembrane</keyword>
<dbReference type="RefSeq" id="WP_093373154.1">
    <property type="nucleotide sequence ID" value="NZ_FOQA01000009.1"/>
</dbReference>
<dbReference type="InterPro" id="IPR050469">
    <property type="entry name" value="Diguanylate_Cyclase"/>
</dbReference>
<keyword evidence="4 6" id="KW-1133">Transmembrane helix</keyword>